<accession>A0A1F6CLD2</accession>
<dbReference type="EMBL" id="MFKF01000221">
    <property type="protein sequence ID" value="OGG49810.1"/>
    <property type="molecule type" value="Genomic_DNA"/>
</dbReference>
<evidence type="ECO:0000313" key="2">
    <source>
        <dbReference type="EMBL" id="OGG49810.1"/>
    </source>
</evidence>
<proteinExistence type="predicted"/>
<name>A0A1F6CLD2_HANXR</name>
<feature type="signal peptide" evidence="1">
    <location>
        <begin position="1"/>
        <end position="23"/>
    </location>
</feature>
<keyword evidence="1" id="KW-0732">Signal</keyword>
<evidence type="ECO:0000313" key="3">
    <source>
        <dbReference type="Proteomes" id="UP000178606"/>
    </source>
</evidence>
<protein>
    <submittedName>
        <fullName evidence="2">Uncharacterized protein</fullName>
    </submittedName>
</protein>
<sequence length="255" mass="27930">MTKLLTLSLAVVAATAFVGPVAAQQERQAQNAATWKLATVDAKGIVHCEKDGWTCATSFLSVAGTDAGLARYTARINALLDELRDQAKNKNLEPVFVVTPYVPFLAWCRCKDKEDKEGKEGKEDRGVSERAIALEESPDRFYQTLGISRAMASYQKTESRWWYQTPDGIYWCRISGNTQLAAALLRADMLTPSHDQLLADYTNRINAILEEAAGGKSAPEQVLSLLVTRKGLLLAWSQNDNGTGPLPKGSITAHD</sequence>
<comment type="caution">
    <text evidence="2">The sequence shown here is derived from an EMBL/GenBank/DDBJ whole genome shotgun (WGS) entry which is preliminary data.</text>
</comment>
<feature type="chain" id="PRO_5009523483" evidence="1">
    <location>
        <begin position="24"/>
        <end position="255"/>
    </location>
</feature>
<gene>
    <name evidence="2" type="ORF">A3F84_28455</name>
</gene>
<reference evidence="2 3" key="1">
    <citation type="journal article" date="2016" name="Nat. Commun.">
        <title>Thousands of microbial genomes shed light on interconnected biogeochemical processes in an aquifer system.</title>
        <authorList>
            <person name="Anantharaman K."/>
            <person name="Brown C.T."/>
            <person name="Hug L.A."/>
            <person name="Sharon I."/>
            <person name="Castelle C.J."/>
            <person name="Probst A.J."/>
            <person name="Thomas B.C."/>
            <person name="Singh A."/>
            <person name="Wilkins M.J."/>
            <person name="Karaoz U."/>
            <person name="Brodie E.L."/>
            <person name="Williams K.H."/>
            <person name="Hubbard S.S."/>
            <person name="Banfield J.F."/>
        </authorList>
    </citation>
    <scope>NUCLEOTIDE SEQUENCE [LARGE SCALE GENOMIC DNA]</scope>
    <source>
        <strain evidence="3">RIFCSPLOWO2_12_FULL_64_10</strain>
    </source>
</reference>
<evidence type="ECO:0000256" key="1">
    <source>
        <dbReference type="SAM" id="SignalP"/>
    </source>
</evidence>
<dbReference type="Proteomes" id="UP000178606">
    <property type="component" value="Unassembled WGS sequence"/>
</dbReference>
<dbReference type="AlphaFoldDB" id="A0A1F6CLD2"/>
<organism evidence="2 3">
    <name type="scientific">Handelsmanbacteria sp. (strain RIFCSPLOWO2_12_FULL_64_10)</name>
    <dbReference type="NCBI Taxonomy" id="1817868"/>
    <lineage>
        <taxon>Bacteria</taxon>
        <taxon>Candidatus Handelsmaniibacteriota</taxon>
    </lineage>
</organism>